<evidence type="ECO:0000256" key="2">
    <source>
        <dbReference type="ARBA" id="ARBA00022490"/>
    </source>
</evidence>
<dbReference type="GO" id="GO:0003879">
    <property type="term" value="F:ATP phosphoribosyltransferase activity"/>
    <property type="evidence" value="ECO:0007669"/>
    <property type="project" value="UniProtKB-EC"/>
</dbReference>
<dbReference type="InterPro" id="IPR045864">
    <property type="entry name" value="aa-tRNA-synth_II/BPL/LPL"/>
</dbReference>
<name>A0A3B0YT51_9ZZZZ</name>
<dbReference type="Pfam" id="PF13393">
    <property type="entry name" value="tRNA-synt_His"/>
    <property type="match status" value="1"/>
</dbReference>
<evidence type="ECO:0000259" key="3">
    <source>
        <dbReference type="Pfam" id="PF13393"/>
    </source>
</evidence>
<dbReference type="InterPro" id="IPR004516">
    <property type="entry name" value="HisRS/HisZ"/>
</dbReference>
<dbReference type="NCBIfam" id="NF009086">
    <property type="entry name" value="PRK12421.1"/>
    <property type="match status" value="1"/>
</dbReference>
<organism evidence="4">
    <name type="scientific">hydrothermal vent metagenome</name>
    <dbReference type="NCBI Taxonomy" id="652676"/>
    <lineage>
        <taxon>unclassified sequences</taxon>
        <taxon>metagenomes</taxon>
        <taxon>ecological metagenomes</taxon>
    </lineage>
</organism>
<reference evidence="4" key="1">
    <citation type="submission" date="2018-06" db="EMBL/GenBank/DDBJ databases">
        <authorList>
            <person name="Zhirakovskaya E."/>
        </authorList>
    </citation>
    <scope>NUCLEOTIDE SEQUENCE</scope>
</reference>
<protein>
    <submittedName>
        <fullName evidence="4">ATP phosphoribosyltransferase regulatory subunit</fullName>
        <ecNumber evidence="4">2.4.2.17</ecNumber>
    </submittedName>
</protein>
<dbReference type="EC" id="2.4.2.17" evidence="4"/>
<dbReference type="PIRSF" id="PIRSF001549">
    <property type="entry name" value="His-tRNA_synth"/>
    <property type="match status" value="1"/>
</dbReference>
<dbReference type="GO" id="GO:0000105">
    <property type="term" value="P:L-histidine biosynthetic process"/>
    <property type="evidence" value="ECO:0007669"/>
    <property type="project" value="InterPro"/>
</dbReference>
<dbReference type="SUPFAM" id="SSF55681">
    <property type="entry name" value="Class II aaRS and biotin synthetases"/>
    <property type="match status" value="1"/>
</dbReference>
<dbReference type="InterPro" id="IPR004517">
    <property type="entry name" value="HisZ"/>
</dbReference>
<accession>A0A3B0YT51</accession>
<keyword evidence="2" id="KW-0963">Cytoplasm</keyword>
<dbReference type="PANTHER" id="PTHR43707">
    <property type="entry name" value="HISTIDYL-TRNA SYNTHETASE"/>
    <property type="match status" value="1"/>
</dbReference>
<sequence length="397" mass="43616">MMKGKNRWLLPEGIEELLPEPAARLEQLRRELLDLYRGWGYQLIIPPFIDYLDSLLTGSGHDLDLQTFKLIDQMSGRLLGLRADMTPQAARIDAHGLQREAPSRLCYLGTVLHTRPDGFASSRSPMQVGAELFGHAGAESDVEILQLMVETLGLTGIEDVYIDLGHVGIYRGLAQDANLDAEQEAFLFDALQRKAIPEINEFLSALELSTALRERLASLATLNGDRDVLNRARDLLVGSGDSVIAALENLEHIAELASRRLPDVTLHFDLAELRGYQYQTGVVFAAFVADRGQEIARGGRYDDIGKVFGVARPATGFSTDLRTLMELGKRQWPKQQGGILAPADDDAVLAETITSLRAKGEIVVQQLPGQTGNVAETGCDRVLQWDGSQWMVKSLGA</sequence>
<dbReference type="GO" id="GO:0005737">
    <property type="term" value="C:cytoplasm"/>
    <property type="evidence" value="ECO:0007669"/>
    <property type="project" value="UniProtKB-SubCell"/>
</dbReference>
<evidence type="ECO:0000256" key="1">
    <source>
        <dbReference type="ARBA" id="ARBA00004496"/>
    </source>
</evidence>
<dbReference type="GO" id="GO:0004821">
    <property type="term" value="F:histidine-tRNA ligase activity"/>
    <property type="evidence" value="ECO:0007669"/>
    <property type="project" value="TreeGrafter"/>
</dbReference>
<dbReference type="GO" id="GO:0006427">
    <property type="term" value="P:histidyl-tRNA aminoacylation"/>
    <property type="evidence" value="ECO:0007669"/>
    <property type="project" value="TreeGrafter"/>
</dbReference>
<keyword evidence="4" id="KW-0808">Transferase</keyword>
<keyword evidence="4" id="KW-0328">Glycosyltransferase</keyword>
<feature type="domain" description="Class II Histidinyl-tRNA synthetase (HisRS)-like catalytic core" evidence="3">
    <location>
        <begin position="13"/>
        <end position="324"/>
    </location>
</feature>
<evidence type="ECO:0000313" key="4">
    <source>
        <dbReference type="EMBL" id="VAW78637.1"/>
    </source>
</evidence>
<dbReference type="EMBL" id="UOFN01000097">
    <property type="protein sequence ID" value="VAW78637.1"/>
    <property type="molecule type" value="Genomic_DNA"/>
</dbReference>
<dbReference type="NCBIfam" id="NF008935">
    <property type="entry name" value="PRK12292.1-1"/>
    <property type="match status" value="1"/>
</dbReference>
<dbReference type="Gene3D" id="3.30.930.10">
    <property type="entry name" value="Bira Bifunctional Protein, Domain 2"/>
    <property type="match status" value="1"/>
</dbReference>
<dbReference type="NCBIfam" id="TIGR00443">
    <property type="entry name" value="hisZ_biosyn_reg"/>
    <property type="match status" value="1"/>
</dbReference>
<dbReference type="CDD" id="cd00773">
    <property type="entry name" value="HisRS-like_core"/>
    <property type="match status" value="1"/>
</dbReference>
<gene>
    <name evidence="4" type="ORF">MNBD_GAMMA15-774</name>
</gene>
<proteinExistence type="inferred from homology"/>
<dbReference type="HAMAP" id="MF_00125">
    <property type="entry name" value="HisZ"/>
    <property type="match status" value="1"/>
</dbReference>
<dbReference type="AlphaFoldDB" id="A0A3B0YT51"/>
<dbReference type="PANTHER" id="PTHR43707:SF1">
    <property type="entry name" value="HISTIDINE--TRNA LIGASE, MITOCHONDRIAL-RELATED"/>
    <property type="match status" value="1"/>
</dbReference>
<comment type="subcellular location">
    <subcellularLocation>
        <location evidence="1">Cytoplasm</location>
    </subcellularLocation>
</comment>
<dbReference type="InterPro" id="IPR041715">
    <property type="entry name" value="HisRS-like_core"/>
</dbReference>